<keyword evidence="2" id="KW-0472">Membrane</keyword>
<evidence type="ECO:0000313" key="4">
    <source>
        <dbReference type="EMBL" id="KZS07377.1"/>
    </source>
</evidence>
<keyword evidence="2" id="KW-1133">Transmembrane helix</keyword>
<feature type="transmembrane region" description="Helical" evidence="2">
    <location>
        <begin position="52"/>
        <end position="71"/>
    </location>
</feature>
<sequence length="172" mass="18591">MKQFCLCLLCLVPIHRACCGVNFPRGVSPTWKEFSIAYKCSTCIDVADPVTIAIAVAIAVAVAVAVAVADAEVAGRPKRKSPSGTPPVTPPHRKRKGQPRIADPLILISPTDLPTICRRENESDGIRHEPSVELCESILEQSSFEEPTMPNYKIHNEGSNKGKVKFTNGLGT</sequence>
<reference evidence="4 5" key="1">
    <citation type="submission" date="2016-03" db="EMBL/GenBank/DDBJ databases">
        <title>EvidentialGene: Evidence-directed Construction of Genes on Genomes.</title>
        <authorList>
            <person name="Gilbert D.G."/>
            <person name="Choi J.-H."/>
            <person name="Mockaitis K."/>
            <person name="Colbourne J."/>
            <person name="Pfrender M."/>
        </authorList>
    </citation>
    <scope>NUCLEOTIDE SEQUENCE [LARGE SCALE GENOMIC DNA]</scope>
    <source>
        <strain evidence="4 5">Xinb3</strain>
        <tissue evidence="4">Complete organism</tissue>
    </source>
</reference>
<keyword evidence="3" id="KW-0732">Signal</keyword>
<evidence type="ECO:0000313" key="5">
    <source>
        <dbReference type="Proteomes" id="UP000076858"/>
    </source>
</evidence>
<feature type="region of interest" description="Disordered" evidence="1">
    <location>
        <begin position="75"/>
        <end position="101"/>
    </location>
</feature>
<keyword evidence="2" id="KW-0812">Transmembrane</keyword>
<comment type="caution">
    <text evidence="4">The sequence shown here is derived from an EMBL/GenBank/DDBJ whole genome shotgun (WGS) entry which is preliminary data.</text>
</comment>
<dbReference type="EMBL" id="LRGB01002485">
    <property type="protein sequence ID" value="KZS07377.1"/>
    <property type="molecule type" value="Genomic_DNA"/>
</dbReference>
<keyword evidence="5" id="KW-1185">Reference proteome</keyword>
<feature type="chain" id="PRO_5007852489" evidence="3">
    <location>
        <begin position="20"/>
        <end position="172"/>
    </location>
</feature>
<evidence type="ECO:0000256" key="2">
    <source>
        <dbReference type="SAM" id="Phobius"/>
    </source>
</evidence>
<feature type="signal peptide" evidence="3">
    <location>
        <begin position="1"/>
        <end position="19"/>
    </location>
</feature>
<evidence type="ECO:0000256" key="3">
    <source>
        <dbReference type="SAM" id="SignalP"/>
    </source>
</evidence>
<name>A0A164Q2N0_9CRUS</name>
<proteinExistence type="predicted"/>
<dbReference type="Proteomes" id="UP000076858">
    <property type="component" value="Unassembled WGS sequence"/>
</dbReference>
<dbReference type="OrthoDB" id="6162297at2759"/>
<accession>A0A164Q2N0</accession>
<protein>
    <submittedName>
        <fullName evidence="4">Uncharacterized protein</fullName>
    </submittedName>
</protein>
<evidence type="ECO:0000256" key="1">
    <source>
        <dbReference type="SAM" id="MobiDB-lite"/>
    </source>
</evidence>
<dbReference type="AlphaFoldDB" id="A0A164Q2N0"/>
<gene>
    <name evidence="4" type="ORF">APZ42_028936</name>
</gene>
<organism evidence="4 5">
    <name type="scientific">Daphnia magna</name>
    <dbReference type="NCBI Taxonomy" id="35525"/>
    <lineage>
        <taxon>Eukaryota</taxon>
        <taxon>Metazoa</taxon>
        <taxon>Ecdysozoa</taxon>
        <taxon>Arthropoda</taxon>
        <taxon>Crustacea</taxon>
        <taxon>Branchiopoda</taxon>
        <taxon>Diplostraca</taxon>
        <taxon>Cladocera</taxon>
        <taxon>Anomopoda</taxon>
        <taxon>Daphniidae</taxon>
        <taxon>Daphnia</taxon>
    </lineage>
</organism>